<sequence length="133" mass="14169">MTGYAIVLASGELERVQAVSMIGSIAAASDVPVQVFATMNGLTAFERETVESGDFDVAGEAGYAMLQSEGDQVPLFTEQLTQAKELGPLEVYACEMVMDLMGNGIDDYVDVFDGVLGVSGFLQKAKDKQVLFV</sequence>
<dbReference type="KEGG" id="hsn:DV733_06480"/>
<evidence type="ECO:0000313" key="1">
    <source>
        <dbReference type="EMBL" id="QCC50911.1"/>
    </source>
</evidence>
<dbReference type="GeneID" id="39847494"/>
<evidence type="ECO:0008006" key="3">
    <source>
        <dbReference type="Google" id="ProtNLM"/>
    </source>
</evidence>
<dbReference type="PANTHER" id="PTHR34655:SF2">
    <property type="entry name" value="PEROXIREDOXIN FAMILY PROTEIN"/>
    <property type="match status" value="1"/>
</dbReference>
<reference evidence="1 2" key="1">
    <citation type="journal article" date="2019" name="Nat. Commun.">
        <title>A new type of DNA phosphorothioation-based antiviral system in archaea.</title>
        <authorList>
            <person name="Xiong L."/>
            <person name="Liu S."/>
            <person name="Chen S."/>
            <person name="Xiao Y."/>
            <person name="Zhu B."/>
            <person name="Gao Y."/>
            <person name="Zhang Y."/>
            <person name="Chen B."/>
            <person name="Luo J."/>
            <person name="Deng Z."/>
            <person name="Chen X."/>
            <person name="Wang L."/>
            <person name="Chen S."/>
        </authorList>
    </citation>
    <scope>NUCLEOTIDE SEQUENCE [LARGE SCALE GENOMIC DNA]</scope>
    <source>
        <strain evidence="1 2">CBA1105</strain>
    </source>
</reference>
<evidence type="ECO:0000313" key="2">
    <source>
        <dbReference type="Proteomes" id="UP000296706"/>
    </source>
</evidence>
<dbReference type="PANTHER" id="PTHR34655">
    <property type="entry name" value="CONSERVED WITHIN P. AEROPHILUM"/>
    <property type="match status" value="1"/>
</dbReference>
<dbReference type="Proteomes" id="UP000296706">
    <property type="component" value="Chromosome"/>
</dbReference>
<dbReference type="SUPFAM" id="SSF75169">
    <property type="entry name" value="DsrEFH-like"/>
    <property type="match status" value="1"/>
</dbReference>
<organism evidence="1 2">
    <name type="scientific">Halapricum salinum</name>
    <dbReference type="NCBI Taxonomy" id="1457250"/>
    <lineage>
        <taxon>Archaea</taxon>
        <taxon>Methanobacteriati</taxon>
        <taxon>Methanobacteriota</taxon>
        <taxon>Stenosarchaea group</taxon>
        <taxon>Halobacteria</taxon>
        <taxon>Halobacteriales</taxon>
        <taxon>Haloarculaceae</taxon>
        <taxon>Halapricum</taxon>
    </lineage>
</organism>
<dbReference type="AlphaFoldDB" id="A0A4D6HBM2"/>
<dbReference type="InterPro" id="IPR027396">
    <property type="entry name" value="DsrEFH-like"/>
</dbReference>
<gene>
    <name evidence="1" type="ORF">DV733_06480</name>
</gene>
<dbReference type="STRING" id="1457250.GCA_000755225_00188"/>
<dbReference type="OrthoDB" id="288304at2157"/>
<accession>A0A4D6HBM2</accession>
<name>A0A4D6HBM2_9EURY</name>
<dbReference type="RefSeq" id="WP_049995533.1">
    <property type="nucleotide sequence ID" value="NZ_CP031310.1"/>
</dbReference>
<dbReference type="EMBL" id="CP031310">
    <property type="protein sequence ID" value="QCC50911.1"/>
    <property type="molecule type" value="Genomic_DNA"/>
</dbReference>
<proteinExistence type="predicted"/>
<protein>
    <recommendedName>
        <fullName evidence="3">Peroxiredoxin</fullName>
    </recommendedName>
</protein>
<keyword evidence="2" id="KW-1185">Reference proteome</keyword>
<dbReference type="Gene3D" id="3.40.1260.10">
    <property type="entry name" value="DsrEFH-like"/>
    <property type="match status" value="1"/>
</dbReference>